<keyword evidence="3" id="KW-0029">Amino-acid transport</keyword>
<evidence type="ECO:0000259" key="5">
    <source>
        <dbReference type="Pfam" id="PF13458"/>
    </source>
</evidence>
<name>A0A6M0QN78_9RHOB</name>
<proteinExistence type="inferred from homology"/>
<dbReference type="EMBL" id="JAAIVJ010000001">
    <property type="protein sequence ID" value="NEY88839.1"/>
    <property type="molecule type" value="Genomic_DNA"/>
</dbReference>
<sequence length="398" mass="39628">MKKMLMASAATLALTGAASAEDVKLGILIGFTGPIESLTSHMAAASELAMAEVNASGKAANAYASVRGDSTCVDAAAATAAAERMITADGVKGIIGGDCSGVTGAVLQNVARPNGIAMVSPSATSPALSTAEDDGLFFRTAPSDAREGEIMGEILSEKGVKTIALTYSNSDYGKGLAEAIAAGFQAKGGTVSINIPHEDGKADYSAEVASLAAAGGDLLVVAGYLDQGGKGIIQASLDSGAFATFGLPGGMVGDSLPAAIGPALDGSYGQVAQSDSPGAAILTEMGKTAATAFDATSPYSMESYDAAALIMLAMEATKSTDSKVYSAKIMEIANGPADGSGVKILPGELGKALELIAAGTAIDYDGASGVTLVGPGESAGRYKQFEIKGGKYETVTFR</sequence>
<evidence type="ECO:0000256" key="2">
    <source>
        <dbReference type="ARBA" id="ARBA00022729"/>
    </source>
</evidence>
<comment type="similarity">
    <text evidence="1">Belongs to the leucine-binding protein family.</text>
</comment>
<reference evidence="6 7" key="1">
    <citation type="submission" date="2020-02" db="EMBL/GenBank/DDBJ databases">
        <authorList>
            <person name="Chen W.-M."/>
        </authorList>
    </citation>
    <scope>NUCLEOTIDE SEQUENCE [LARGE SCALE GENOMIC DNA]</scope>
    <source>
        <strain evidence="6 7">KMS-5</strain>
    </source>
</reference>
<dbReference type="SUPFAM" id="SSF53822">
    <property type="entry name" value="Periplasmic binding protein-like I"/>
    <property type="match status" value="1"/>
</dbReference>
<dbReference type="PANTHER" id="PTHR30483:SF6">
    <property type="entry name" value="PERIPLASMIC BINDING PROTEIN OF ABC TRANSPORTER FOR NATURAL AMINO ACIDS"/>
    <property type="match status" value="1"/>
</dbReference>
<organism evidence="6 7">
    <name type="scientific">Tabrizicola oligotrophica</name>
    <dbReference type="NCBI Taxonomy" id="2710650"/>
    <lineage>
        <taxon>Bacteria</taxon>
        <taxon>Pseudomonadati</taxon>
        <taxon>Pseudomonadota</taxon>
        <taxon>Alphaproteobacteria</taxon>
        <taxon>Rhodobacterales</taxon>
        <taxon>Paracoccaceae</taxon>
        <taxon>Tabrizicola</taxon>
    </lineage>
</organism>
<keyword evidence="3" id="KW-0813">Transport</keyword>
<evidence type="ECO:0000256" key="4">
    <source>
        <dbReference type="SAM" id="SignalP"/>
    </source>
</evidence>
<feature type="domain" description="Leucine-binding protein" evidence="5">
    <location>
        <begin position="23"/>
        <end position="323"/>
    </location>
</feature>
<keyword evidence="2 4" id="KW-0732">Signal</keyword>
<protein>
    <submittedName>
        <fullName evidence="6">ABC transporter substrate-binding protein</fullName>
    </submittedName>
</protein>
<dbReference type="GO" id="GO:0006865">
    <property type="term" value="P:amino acid transport"/>
    <property type="evidence" value="ECO:0007669"/>
    <property type="project" value="UniProtKB-KW"/>
</dbReference>
<comment type="caution">
    <text evidence="6">The sequence shown here is derived from an EMBL/GenBank/DDBJ whole genome shotgun (WGS) entry which is preliminary data.</text>
</comment>
<dbReference type="Proteomes" id="UP000477782">
    <property type="component" value="Unassembled WGS sequence"/>
</dbReference>
<dbReference type="Pfam" id="PF13458">
    <property type="entry name" value="Peripla_BP_6"/>
    <property type="match status" value="1"/>
</dbReference>
<evidence type="ECO:0000256" key="3">
    <source>
        <dbReference type="ARBA" id="ARBA00022970"/>
    </source>
</evidence>
<gene>
    <name evidence="6" type="ORF">G4Z14_00880</name>
</gene>
<feature type="chain" id="PRO_5026668039" evidence="4">
    <location>
        <begin position="21"/>
        <end position="398"/>
    </location>
</feature>
<evidence type="ECO:0000313" key="7">
    <source>
        <dbReference type="Proteomes" id="UP000477782"/>
    </source>
</evidence>
<accession>A0A6M0QN78</accession>
<evidence type="ECO:0000256" key="1">
    <source>
        <dbReference type="ARBA" id="ARBA00010062"/>
    </source>
</evidence>
<dbReference type="InterPro" id="IPR028082">
    <property type="entry name" value="Peripla_BP_I"/>
</dbReference>
<dbReference type="RefSeq" id="WP_164622865.1">
    <property type="nucleotide sequence ID" value="NZ_JAAIVJ010000001.1"/>
</dbReference>
<dbReference type="CDD" id="cd06346">
    <property type="entry name" value="PBP1_ABC_ligand_binding-like"/>
    <property type="match status" value="1"/>
</dbReference>
<evidence type="ECO:0000313" key="6">
    <source>
        <dbReference type="EMBL" id="NEY88839.1"/>
    </source>
</evidence>
<dbReference type="Gene3D" id="3.40.50.2300">
    <property type="match status" value="2"/>
</dbReference>
<dbReference type="AlphaFoldDB" id="A0A6M0QN78"/>
<feature type="signal peptide" evidence="4">
    <location>
        <begin position="1"/>
        <end position="20"/>
    </location>
</feature>
<dbReference type="PANTHER" id="PTHR30483">
    <property type="entry name" value="LEUCINE-SPECIFIC-BINDING PROTEIN"/>
    <property type="match status" value="1"/>
</dbReference>
<keyword evidence="7" id="KW-1185">Reference proteome</keyword>
<dbReference type="InterPro" id="IPR028081">
    <property type="entry name" value="Leu-bd"/>
</dbReference>
<dbReference type="InterPro" id="IPR051010">
    <property type="entry name" value="BCAA_transport"/>
</dbReference>